<keyword evidence="2" id="KW-0812">Transmembrane</keyword>
<dbReference type="Proteomes" id="UP001596406">
    <property type="component" value="Unassembled WGS sequence"/>
</dbReference>
<reference evidence="3 4" key="1">
    <citation type="journal article" date="2019" name="Int. J. Syst. Evol. Microbiol.">
        <title>The Global Catalogue of Microorganisms (GCM) 10K type strain sequencing project: providing services to taxonomists for standard genome sequencing and annotation.</title>
        <authorList>
            <consortium name="The Broad Institute Genomics Platform"/>
            <consortium name="The Broad Institute Genome Sequencing Center for Infectious Disease"/>
            <person name="Wu L."/>
            <person name="Ma J."/>
        </authorList>
    </citation>
    <scope>NUCLEOTIDE SEQUENCE [LARGE SCALE GENOMIC DNA]</scope>
    <source>
        <strain evidence="3 4">PSRA2</strain>
    </source>
</reference>
<evidence type="ECO:0000256" key="1">
    <source>
        <dbReference type="SAM" id="MobiDB-lite"/>
    </source>
</evidence>
<dbReference type="AlphaFoldDB" id="A0ABD5UDB2"/>
<evidence type="ECO:0000313" key="3">
    <source>
        <dbReference type="EMBL" id="MFC6836176.1"/>
    </source>
</evidence>
<name>A0ABD5UDB2_9EURY</name>
<keyword evidence="2" id="KW-1133">Transmembrane helix</keyword>
<protein>
    <recommendedName>
        <fullName evidence="5">Proton-conducting membrane transporter</fullName>
    </recommendedName>
</protein>
<dbReference type="RefSeq" id="WP_304447869.1">
    <property type="nucleotide sequence ID" value="NZ_JARRAH010000001.1"/>
</dbReference>
<sequence>MTSRPRLKTDVNYLPGLAAVALFAVLAFVFLTAQFGQPVGFGEGSITRGIGFAMFDMVELSEFDSEPFLVSFIIIAVVLDAALDGTIMLAKREGSDGPLGGARDALLTDGGHAGTEDDD</sequence>
<gene>
    <name evidence="3" type="ORF">ACFQHK_06605</name>
</gene>
<evidence type="ECO:0008006" key="5">
    <source>
        <dbReference type="Google" id="ProtNLM"/>
    </source>
</evidence>
<feature type="region of interest" description="Disordered" evidence="1">
    <location>
        <begin position="92"/>
        <end position="119"/>
    </location>
</feature>
<keyword evidence="4" id="KW-1185">Reference proteome</keyword>
<feature type="transmembrane region" description="Helical" evidence="2">
    <location>
        <begin position="68"/>
        <end position="90"/>
    </location>
</feature>
<evidence type="ECO:0000313" key="4">
    <source>
        <dbReference type="Proteomes" id="UP001596406"/>
    </source>
</evidence>
<dbReference type="EMBL" id="JBHSXM010000001">
    <property type="protein sequence ID" value="MFC6836176.1"/>
    <property type="molecule type" value="Genomic_DNA"/>
</dbReference>
<proteinExistence type="predicted"/>
<evidence type="ECO:0000256" key="2">
    <source>
        <dbReference type="SAM" id="Phobius"/>
    </source>
</evidence>
<comment type="caution">
    <text evidence="3">The sequence shown here is derived from an EMBL/GenBank/DDBJ whole genome shotgun (WGS) entry which is preliminary data.</text>
</comment>
<accession>A0ABD5UDB2</accession>
<organism evidence="3 4">
    <name type="scientific">Halomarina ordinaria</name>
    <dbReference type="NCBI Taxonomy" id="3033939"/>
    <lineage>
        <taxon>Archaea</taxon>
        <taxon>Methanobacteriati</taxon>
        <taxon>Methanobacteriota</taxon>
        <taxon>Stenosarchaea group</taxon>
        <taxon>Halobacteria</taxon>
        <taxon>Halobacteriales</taxon>
        <taxon>Natronomonadaceae</taxon>
        <taxon>Halomarina</taxon>
    </lineage>
</organism>
<feature type="transmembrane region" description="Helical" evidence="2">
    <location>
        <begin position="12"/>
        <end position="33"/>
    </location>
</feature>
<keyword evidence="2" id="KW-0472">Membrane</keyword>